<feature type="signal peptide" evidence="1">
    <location>
        <begin position="1"/>
        <end position="35"/>
    </location>
</feature>
<sequence>MGVCEATRTGRRSGPALGAIVALWALSSLPPPGHAADIDQASELRQTSPAVGPGPSPEAGVPCSIGQPFWEPSEITAEELPWRSVWYGHFSGGRPFVDPYGRSWTDWRDEKICFSSKSLCQSWVKALRGAYHRPEGYFTCLMLR</sequence>
<keyword evidence="3" id="KW-1185">Reference proteome</keyword>
<dbReference type="OrthoDB" id="8449567at2"/>
<evidence type="ECO:0000256" key="1">
    <source>
        <dbReference type="SAM" id="SignalP"/>
    </source>
</evidence>
<reference evidence="2 3" key="1">
    <citation type="submission" date="2016-10" db="EMBL/GenBank/DDBJ databases">
        <authorList>
            <person name="de Groot N.N."/>
        </authorList>
    </citation>
    <scope>NUCLEOTIDE SEQUENCE [LARGE SCALE GENOMIC DNA]</scope>
    <source>
        <strain evidence="2 3">NE2</strain>
    </source>
</reference>
<evidence type="ECO:0000313" key="2">
    <source>
        <dbReference type="EMBL" id="SFK39424.1"/>
    </source>
</evidence>
<accession>A0A1I3Z5K7</accession>
<dbReference type="AlphaFoldDB" id="A0A1I3Z5K7"/>
<dbReference type="EMBL" id="FOSN01000007">
    <property type="protein sequence ID" value="SFK39424.1"/>
    <property type="molecule type" value="Genomic_DNA"/>
</dbReference>
<evidence type="ECO:0000313" key="3">
    <source>
        <dbReference type="Proteomes" id="UP000198755"/>
    </source>
</evidence>
<name>A0A1I3Z5K7_9HYPH</name>
<feature type="chain" id="PRO_5011532734" evidence="1">
    <location>
        <begin position="36"/>
        <end position="144"/>
    </location>
</feature>
<proteinExistence type="predicted"/>
<dbReference type="Proteomes" id="UP000198755">
    <property type="component" value="Unassembled WGS sequence"/>
</dbReference>
<gene>
    <name evidence="2" type="ORF">SAMN05444581_10798</name>
</gene>
<keyword evidence="1" id="KW-0732">Signal</keyword>
<dbReference type="RefSeq" id="WP_091681560.1">
    <property type="nucleotide sequence ID" value="NZ_FOSN01000007.1"/>
</dbReference>
<organism evidence="2 3">
    <name type="scientific">Methylocapsa palsarum</name>
    <dbReference type="NCBI Taxonomy" id="1612308"/>
    <lineage>
        <taxon>Bacteria</taxon>
        <taxon>Pseudomonadati</taxon>
        <taxon>Pseudomonadota</taxon>
        <taxon>Alphaproteobacteria</taxon>
        <taxon>Hyphomicrobiales</taxon>
        <taxon>Beijerinckiaceae</taxon>
        <taxon>Methylocapsa</taxon>
    </lineage>
</organism>
<protein>
    <submittedName>
        <fullName evidence="2">Uncharacterized protein</fullName>
    </submittedName>
</protein>